<dbReference type="PANTHER" id="PTHR36848:SF2">
    <property type="entry name" value="SECRETED PROTEIN"/>
    <property type="match status" value="1"/>
</dbReference>
<dbReference type="HOGENOM" id="CLU_260005_0_0_11"/>
<evidence type="ECO:0000313" key="2">
    <source>
        <dbReference type="Proteomes" id="UP000007962"/>
    </source>
</evidence>
<dbReference type="KEGG" id="bcv:Bcav_3617"/>
<dbReference type="STRING" id="471853.Bcav_3617"/>
<proteinExistence type="predicted"/>
<dbReference type="RefSeq" id="WP_015884096.1">
    <property type="nucleotide sequence ID" value="NC_012669.1"/>
</dbReference>
<dbReference type="Pfam" id="PF17132">
    <property type="entry name" value="Glyco_hydro_106"/>
    <property type="match status" value="1"/>
</dbReference>
<dbReference type="EMBL" id="CP001618">
    <property type="protein sequence ID" value="ACQ81859.1"/>
    <property type="molecule type" value="Genomic_DNA"/>
</dbReference>
<dbReference type="Proteomes" id="UP000007962">
    <property type="component" value="Chromosome"/>
</dbReference>
<reference evidence="1 2" key="1">
    <citation type="journal article" date="2009" name="Stand. Genomic Sci.">
        <title>Complete genome sequence of Beutenbergia cavernae type strain (HKI 0122).</title>
        <authorList>
            <person name="Land M."/>
            <person name="Pukall R."/>
            <person name="Abt B."/>
            <person name="Goker M."/>
            <person name="Rohde M."/>
            <person name="Glavina Del Rio T."/>
            <person name="Tice H."/>
            <person name="Copeland A."/>
            <person name="Cheng J.F."/>
            <person name="Lucas S."/>
            <person name="Chen F."/>
            <person name="Nolan M."/>
            <person name="Bruce D."/>
            <person name="Goodwin L."/>
            <person name="Pitluck S."/>
            <person name="Ivanova N."/>
            <person name="Mavromatis K."/>
            <person name="Ovchinnikova G."/>
            <person name="Pati A."/>
            <person name="Chen A."/>
            <person name="Palaniappan K."/>
            <person name="Hauser L."/>
            <person name="Chang Y.J."/>
            <person name="Jefferies C.C."/>
            <person name="Saunders E."/>
            <person name="Brettin T."/>
            <person name="Detter J.C."/>
            <person name="Han C."/>
            <person name="Chain P."/>
            <person name="Bristow J."/>
            <person name="Eisen J.A."/>
            <person name="Markowitz V."/>
            <person name="Hugenholtz P."/>
            <person name="Kyrpides N.C."/>
            <person name="Klenk H.P."/>
            <person name="Lapidus A."/>
        </authorList>
    </citation>
    <scope>NUCLEOTIDE SEQUENCE [LARGE SCALE GENOMIC DNA]</scope>
    <source>
        <strain evidence="2">ATCC BAA-8 / DSM 12333 / NBRC 16432</strain>
    </source>
</reference>
<organism evidence="1 2">
    <name type="scientific">Beutenbergia cavernae (strain ATCC BAA-8 / DSM 12333 / CCUG 43141 / JCM 11478 / NBRC 16432 / NCIMB 13614 / HKI 0122)</name>
    <dbReference type="NCBI Taxonomy" id="471853"/>
    <lineage>
        <taxon>Bacteria</taxon>
        <taxon>Bacillati</taxon>
        <taxon>Actinomycetota</taxon>
        <taxon>Actinomycetes</taxon>
        <taxon>Micrococcales</taxon>
        <taxon>Beutenbergiaceae</taxon>
        <taxon>Beutenbergia</taxon>
    </lineage>
</organism>
<keyword evidence="2" id="KW-1185">Reference proteome</keyword>
<dbReference type="OrthoDB" id="9761519at2"/>
<dbReference type="PANTHER" id="PTHR36848">
    <property type="entry name" value="DNA-BINDING PROTEIN (PUTATIVE SECRETED PROTEIN)-RELATED"/>
    <property type="match status" value="1"/>
</dbReference>
<name>C5C315_BEUC1</name>
<dbReference type="eggNOG" id="COG2878">
    <property type="taxonomic scope" value="Bacteria"/>
</dbReference>
<evidence type="ECO:0000313" key="1">
    <source>
        <dbReference type="EMBL" id="ACQ81859.1"/>
    </source>
</evidence>
<dbReference type="InterPro" id="IPR053161">
    <property type="entry name" value="Ulvan_degrading_GH"/>
</dbReference>
<gene>
    <name evidence="1" type="ordered locus">Bcav_3617</name>
</gene>
<dbReference type="Gene3D" id="2.60.120.260">
    <property type="entry name" value="Galactose-binding domain-like"/>
    <property type="match status" value="1"/>
</dbReference>
<sequence length="1354" mass="145148">MTDPQLRALLTDPPTRFGPTPLWWWSGERVTRERLTWQLDRLREGGVHDVVVINLAPAGPVFGATPDAPAWFSDAWWELFQHVCDEAGTHDMRVWFYDQIGFSGANVQGRVTLDHPWAAGRQLHAATRRLTDGVVPLLPGEELLAVFDETWRERIRADDGAVGGRRARDGETVRAVVTAPTAFDYLSPDAVAVLLDQVHGEFDRRVPEHLGSVIVGSFQDELSAMGTWTPRFAEEFRALAGYDLLDHLPALFTGTDRRARGVRADYQRVRARLAEDAFFRPLAAWHTERGMVVGADQSHPARAGYPAQSVQIYGDYARTHRWFGAIGSDHEGDAKVHSSLAHLYGHERVWIEAFHSSGWGATLEETYDWLLPYLRAGANLYNPHATYYSTVGGWFEWAAPATDWRQPYWPHYAAFARAVARIAAAMSWGTFSAHVALLDPTATAQAVLPVDLSIDHAGRRPFTGAEADAQEAQRLYLELRGVTDWWAPRTGTLDDAGVAFDVIDDDSLQRASSSSPGVLAIREQRYDTVLLPGTRTLETGTAEALVRLLDDGGRVVVVGPAPQEAAGLRGADDVVARLAAHPRLERAPDAGTAARLVSGQGDYATADVPVLVRRSGVSAAALVTTASPRASDVLGRGADAYRAADVTFDRARYAAEVELRVAAAVADVEVWDPATGESWPADAVTRAGGATIRVRTGGAPALVVTWSEAGAAAPVGARADDAAGRPPLATRDGAAVVDVSYGWTGTLEPMPDDRWGDLGRPTGARRDEVEVWDLEVDEGGTWAPFRATFGETVRVRTLPADAADDVALDAAACSAVVGGVRPLADESWARVTYSASRGRSRDTTSPLGGKGRVLSEFLAVTPPDDGERVAVRVVVRTDHRGPADLVLLSSAPKRVWWNGVEQAVDDAYAAVARVETTHEVNVLEYHLGRSRTRRSSLGEPVLGSGFGLGAPGTWDGRPEYLSPALVAGAPSGGAVRFRGRLHLASDAESARLVVGATTAARIRLDGRTVARQERVEYYADHDEKVPMFFGHDLPGLAAGDHVLELLLEHGTCDDVVYADLVAFGPGGASVLASDGTWSVTIDDVEVGARVRGDQWTDVDAAHAARRAHPLPRTDWLLGPPEIGAPALAVSVSDAATPLGRRFRVRLPAGTVRVALPVDGVRRATVDGHELEVVDGVVRLDPLPEPTSMLLETGPSPVGAGSLWRGPARIRTTTAPLPLGDWRDLGLASWSGGVTYRRSVAPPPGTPWVLDLGHVRGAVRVSVEGEVVAEAFCAPFRFPMAPVAGSVEVAVRVVNTLGPHLHASTASAWTFPSQLSSGLFGPVTIAAAGDDVRTARSAHLVDASPTRPASRVGQP</sequence>
<evidence type="ECO:0008006" key="3">
    <source>
        <dbReference type="Google" id="ProtNLM"/>
    </source>
</evidence>
<protein>
    <recommendedName>
        <fullName evidence="3">Glycoside hydrolase family 2 sugar binding</fullName>
    </recommendedName>
</protein>
<accession>C5C315</accession>